<dbReference type="Proteomes" id="UP001346149">
    <property type="component" value="Unassembled WGS sequence"/>
</dbReference>
<feature type="compositionally biased region" description="Basic and acidic residues" evidence="1">
    <location>
        <begin position="99"/>
        <end position="117"/>
    </location>
</feature>
<feature type="compositionally biased region" description="Polar residues" evidence="1">
    <location>
        <begin position="118"/>
        <end position="127"/>
    </location>
</feature>
<keyword evidence="3" id="KW-1185">Reference proteome</keyword>
<feature type="region of interest" description="Disordered" evidence="1">
    <location>
        <begin position="99"/>
        <end position="127"/>
    </location>
</feature>
<comment type="caution">
    <text evidence="2">The sequence shown here is derived from an EMBL/GenBank/DDBJ whole genome shotgun (WGS) entry which is preliminary data.</text>
</comment>
<dbReference type="AlphaFoldDB" id="A0AAN7MAE4"/>
<sequence length="127" mass="13984">MNLVLTRSSLLPYKVFQFAEIDRHHSSLSSLFKYPSETEITLKSSYLVASAMLIISRSQVFCLLVALLSISSAVSTGAMGARHPRLDLGRGSTAQTWKKLPEYGGEDRSVGAMKREVPSSSDPLHNR</sequence>
<name>A0AAN7MAE4_TRANT</name>
<organism evidence="2 3">
    <name type="scientific">Trapa natans</name>
    <name type="common">Water chestnut</name>
    <dbReference type="NCBI Taxonomy" id="22666"/>
    <lineage>
        <taxon>Eukaryota</taxon>
        <taxon>Viridiplantae</taxon>
        <taxon>Streptophyta</taxon>
        <taxon>Embryophyta</taxon>
        <taxon>Tracheophyta</taxon>
        <taxon>Spermatophyta</taxon>
        <taxon>Magnoliopsida</taxon>
        <taxon>eudicotyledons</taxon>
        <taxon>Gunneridae</taxon>
        <taxon>Pentapetalae</taxon>
        <taxon>rosids</taxon>
        <taxon>malvids</taxon>
        <taxon>Myrtales</taxon>
        <taxon>Lythraceae</taxon>
        <taxon>Trapa</taxon>
    </lineage>
</organism>
<evidence type="ECO:0000256" key="1">
    <source>
        <dbReference type="SAM" id="MobiDB-lite"/>
    </source>
</evidence>
<accession>A0AAN7MAE4</accession>
<evidence type="ECO:0000313" key="2">
    <source>
        <dbReference type="EMBL" id="KAK4802320.1"/>
    </source>
</evidence>
<reference evidence="2 3" key="1">
    <citation type="journal article" date="2023" name="Hortic Res">
        <title>Pangenome of water caltrop reveals structural variations and asymmetric subgenome divergence after allopolyploidization.</title>
        <authorList>
            <person name="Zhang X."/>
            <person name="Chen Y."/>
            <person name="Wang L."/>
            <person name="Yuan Y."/>
            <person name="Fang M."/>
            <person name="Shi L."/>
            <person name="Lu R."/>
            <person name="Comes H.P."/>
            <person name="Ma Y."/>
            <person name="Chen Y."/>
            <person name="Huang G."/>
            <person name="Zhou Y."/>
            <person name="Zheng Z."/>
            <person name="Qiu Y."/>
        </authorList>
    </citation>
    <scope>NUCLEOTIDE SEQUENCE [LARGE SCALE GENOMIC DNA]</scope>
    <source>
        <strain evidence="2">F231</strain>
    </source>
</reference>
<protein>
    <submittedName>
        <fullName evidence="2">Uncharacterized protein</fullName>
    </submittedName>
</protein>
<gene>
    <name evidence="2" type="ORF">SAY86_000523</name>
</gene>
<dbReference type="EMBL" id="JAXQNO010000002">
    <property type="protein sequence ID" value="KAK4802320.1"/>
    <property type="molecule type" value="Genomic_DNA"/>
</dbReference>
<proteinExistence type="predicted"/>
<evidence type="ECO:0000313" key="3">
    <source>
        <dbReference type="Proteomes" id="UP001346149"/>
    </source>
</evidence>